<dbReference type="InterPro" id="IPR036928">
    <property type="entry name" value="AS_sf"/>
</dbReference>
<evidence type="ECO:0000256" key="2">
    <source>
        <dbReference type="ARBA" id="ARBA00022801"/>
    </source>
</evidence>
<dbReference type="GO" id="GO:0017064">
    <property type="term" value="F:fatty acid amide hydrolase activity"/>
    <property type="evidence" value="ECO:0007669"/>
    <property type="project" value="TreeGrafter"/>
</dbReference>
<feature type="binding site" evidence="4">
    <location>
        <position position="186"/>
    </location>
    <ligand>
        <name>substrate</name>
    </ligand>
</feature>
<evidence type="ECO:0000259" key="5">
    <source>
        <dbReference type="Pfam" id="PF01425"/>
    </source>
</evidence>
<sequence>MAKKIIIAVVIGFASIKLFSFIRRKSIAYRHHKRAQQKRSERDSKTITLPEVEKSKQDYILSLHAYELADAIKSGKVTAVEATSTYIYRAYTLGRKFGLTTEEPYEAALELAYQRDQQLKESPETCGILHGVPISLKDIFSQKGCCSTAGLACKLSKMDTEDCYLLEILKEEGAIPFARSNIPQALMWMETDNDIYGRADNPWNPEFSTGGSSGGEGGLLACRASPLGIGSDIGGSIRIPSSFCGVYGFKTTAGRVSTKNVMVSHPSGVNPFAFVVKSVSGPMARCVKDMELVLKAWWQEKYFAKDFALCPLAFNEEMYTNAYKSKSLRIGYFFDLDNFECCPAIRRGVRECRDALKKLGHTLVEFHFPNSKKALNLYMRNVSACSNRVLLDAMQGEEPAKFYKPGFFLVEHPWIKKIIMQILQMTNNQRLYDLLNISQNLTPAEYIELFREINDYVQEFTNYWQSLQLDVVISPAYGTVATPHAEGFKVASSLIYSTVWNILGYPAGVIPVGIVKENETEYISKVNDLITKNAKAITKNSSGLPIGVHVASLPYRDEVALGVMKQIEDEINFHQFAF</sequence>
<dbReference type="GO" id="GO:0009062">
    <property type="term" value="P:fatty acid catabolic process"/>
    <property type="evidence" value="ECO:0007669"/>
    <property type="project" value="TreeGrafter"/>
</dbReference>
<gene>
    <name evidence="6" type="ORF">BSTOLATCC_MIC8381</name>
</gene>
<evidence type="ECO:0000256" key="3">
    <source>
        <dbReference type="PIRSR" id="PIRSR001221-1"/>
    </source>
</evidence>
<organism evidence="6 7">
    <name type="scientific">Blepharisma stoltei</name>
    <dbReference type="NCBI Taxonomy" id="1481888"/>
    <lineage>
        <taxon>Eukaryota</taxon>
        <taxon>Sar</taxon>
        <taxon>Alveolata</taxon>
        <taxon>Ciliophora</taxon>
        <taxon>Postciliodesmatophora</taxon>
        <taxon>Heterotrichea</taxon>
        <taxon>Heterotrichida</taxon>
        <taxon>Blepharismidae</taxon>
        <taxon>Blepharisma</taxon>
    </lineage>
</organism>
<evidence type="ECO:0000313" key="6">
    <source>
        <dbReference type="EMBL" id="CAG9313102.1"/>
    </source>
</evidence>
<name>A0AAU9IIU2_9CILI</name>
<keyword evidence="7" id="KW-1185">Reference proteome</keyword>
<evidence type="ECO:0000256" key="4">
    <source>
        <dbReference type="PIRSR" id="PIRSR001221-2"/>
    </source>
</evidence>
<feature type="active site" description="Charge relay system" evidence="3">
    <location>
        <position position="212"/>
    </location>
</feature>
<feature type="active site" description="Acyl-ester intermediate" evidence="3">
    <location>
        <position position="236"/>
    </location>
</feature>
<dbReference type="InterPro" id="IPR052096">
    <property type="entry name" value="Endocannabinoid_amidase"/>
</dbReference>
<dbReference type="Pfam" id="PF01425">
    <property type="entry name" value="Amidase"/>
    <property type="match status" value="1"/>
</dbReference>
<comment type="caution">
    <text evidence="6">The sequence shown here is derived from an EMBL/GenBank/DDBJ whole genome shotgun (WGS) entry which is preliminary data.</text>
</comment>
<feature type="binding site" evidence="4">
    <location>
        <position position="212"/>
    </location>
    <ligand>
        <name>substrate</name>
    </ligand>
</feature>
<dbReference type="GO" id="GO:0004040">
    <property type="term" value="F:amidase activity"/>
    <property type="evidence" value="ECO:0007669"/>
    <property type="project" value="TreeGrafter"/>
</dbReference>
<dbReference type="PROSITE" id="PS00571">
    <property type="entry name" value="AMIDASES"/>
    <property type="match status" value="1"/>
</dbReference>
<dbReference type="InterPro" id="IPR020556">
    <property type="entry name" value="Amidase_CS"/>
</dbReference>
<dbReference type="AlphaFoldDB" id="A0AAU9IIU2"/>
<dbReference type="Gene3D" id="3.90.1300.10">
    <property type="entry name" value="Amidase signature (AS) domain"/>
    <property type="match status" value="1"/>
</dbReference>
<feature type="binding site" evidence="4">
    <location>
        <begin position="233"/>
        <end position="236"/>
    </location>
    <ligand>
        <name>substrate</name>
    </ligand>
</feature>
<comment type="similarity">
    <text evidence="1">Belongs to the amidase family.</text>
</comment>
<evidence type="ECO:0000256" key="1">
    <source>
        <dbReference type="ARBA" id="ARBA00009199"/>
    </source>
</evidence>
<dbReference type="PIRSF" id="PIRSF001221">
    <property type="entry name" value="Amidase_fungi"/>
    <property type="match status" value="1"/>
</dbReference>
<reference evidence="6" key="1">
    <citation type="submission" date="2021-09" db="EMBL/GenBank/DDBJ databases">
        <authorList>
            <consortium name="AG Swart"/>
            <person name="Singh M."/>
            <person name="Singh A."/>
            <person name="Seah K."/>
            <person name="Emmerich C."/>
        </authorList>
    </citation>
    <scope>NUCLEOTIDE SEQUENCE</scope>
    <source>
        <strain evidence="6">ATCC30299</strain>
    </source>
</reference>
<keyword evidence="2" id="KW-0378">Hydrolase</keyword>
<accession>A0AAU9IIU2</accession>
<protein>
    <recommendedName>
        <fullName evidence="5">Amidase domain-containing protein</fullName>
    </recommendedName>
</protein>
<dbReference type="EMBL" id="CAJZBQ010000010">
    <property type="protein sequence ID" value="CAG9313102.1"/>
    <property type="molecule type" value="Genomic_DNA"/>
</dbReference>
<proteinExistence type="inferred from homology"/>
<dbReference type="Proteomes" id="UP001162131">
    <property type="component" value="Unassembled WGS sequence"/>
</dbReference>
<dbReference type="SUPFAM" id="SSF75304">
    <property type="entry name" value="Amidase signature (AS) enzymes"/>
    <property type="match status" value="1"/>
</dbReference>
<dbReference type="PANTHER" id="PTHR45847">
    <property type="entry name" value="FATTY ACID AMIDE HYDROLASE"/>
    <property type="match status" value="1"/>
</dbReference>
<feature type="domain" description="Amidase" evidence="5">
    <location>
        <begin position="81"/>
        <end position="558"/>
    </location>
</feature>
<feature type="active site" description="Charge relay system" evidence="3">
    <location>
        <position position="137"/>
    </location>
</feature>
<dbReference type="PANTHER" id="PTHR45847:SF6">
    <property type="entry name" value="FATTY ACID AMIDE HYDROLASE"/>
    <property type="match status" value="1"/>
</dbReference>
<dbReference type="InterPro" id="IPR023631">
    <property type="entry name" value="Amidase_dom"/>
</dbReference>
<evidence type="ECO:0000313" key="7">
    <source>
        <dbReference type="Proteomes" id="UP001162131"/>
    </source>
</evidence>